<feature type="region of interest" description="Disordered" evidence="1">
    <location>
        <begin position="84"/>
        <end position="115"/>
    </location>
</feature>
<feature type="region of interest" description="Disordered" evidence="1">
    <location>
        <begin position="410"/>
        <end position="479"/>
    </location>
</feature>
<dbReference type="Gene3D" id="3.30.70.1230">
    <property type="entry name" value="Nucleotide cyclase"/>
    <property type="match status" value="1"/>
</dbReference>
<feature type="transmembrane region" description="Helical" evidence="2">
    <location>
        <begin position="133"/>
        <end position="152"/>
    </location>
</feature>
<dbReference type="SMART" id="SM00044">
    <property type="entry name" value="CYCc"/>
    <property type="match status" value="1"/>
</dbReference>
<comment type="caution">
    <text evidence="5">The sequence shown here is derived from an EMBL/GenBank/DDBJ whole genome shotgun (WGS) entry which is preliminary data.</text>
</comment>
<proteinExistence type="predicted"/>
<feature type="compositionally biased region" description="Pro residues" evidence="1">
    <location>
        <begin position="418"/>
        <end position="429"/>
    </location>
</feature>
<evidence type="ECO:0000259" key="3">
    <source>
        <dbReference type="PROSITE" id="PS50125"/>
    </source>
</evidence>
<dbReference type="PANTHER" id="PTHR43081:SF1">
    <property type="entry name" value="ADENYLATE CYCLASE, TERMINAL-DIFFERENTIATION SPECIFIC"/>
    <property type="match status" value="1"/>
</dbReference>
<keyword evidence="2" id="KW-0472">Membrane</keyword>
<feature type="compositionally biased region" description="Basic and acidic residues" evidence="1">
    <location>
        <begin position="464"/>
        <end position="479"/>
    </location>
</feature>
<feature type="transmembrane region" description="Helical" evidence="2">
    <location>
        <begin position="707"/>
        <end position="728"/>
    </location>
</feature>
<dbReference type="EMBL" id="CAUJNA010000556">
    <property type="protein sequence ID" value="CAJ1378587.1"/>
    <property type="molecule type" value="Genomic_DNA"/>
</dbReference>
<dbReference type="InterPro" id="IPR050697">
    <property type="entry name" value="Adenylyl/Guanylyl_Cyclase_3/4"/>
</dbReference>
<dbReference type="AlphaFoldDB" id="A0AA36MTN4"/>
<gene>
    <name evidence="5" type="ORF">EVOR1521_LOCUS7088</name>
</gene>
<evidence type="ECO:0000259" key="4">
    <source>
        <dbReference type="PROSITE" id="PS50222"/>
    </source>
</evidence>
<organism evidence="5 6">
    <name type="scientific">Effrenium voratum</name>
    <dbReference type="NCBI Taxonomy" id="2562239"/>
    <lineage>
        <taxon>Eukaryota</taxon>
        <taxon>Sar</taxon>
        <taxon>Alveolata</taxon>
        <taxon>Dinophyceae</taxon>
        <taxon>Suessiales</taxon>
        <taxon>Symbiodiniaceae</taxon>
        <taxon>Effrenium</taxon>
    </lineage>
</organism>
<feature type="domain" description="EF-hand" evidence="4">
    <location>
        <begin position="283"/>
        <end position="318"/>
    </location>
</feature>
<dbReference type="GO" id="GO:0035556">
    <property type="term" value="P:intracellular signal transduction"/>
    <property type="evidence" value="ECO:0007669"/>
    <property type="project" value="InterPro"/>
</dbReference>
<feature type="compositionally biased region" description="Basic and acidic residues" evidence="1">
    <location>
        <begin position="84"/>
        <end position="99"/>
    </location>
</feature>
<dbReference type="Proteomes" id="UP001178507">
    <property type="component" value="Unassembled WGS sequence"/>
</dbReference>
<dbReference type="SUPFAM" id="SSF55073">
    <property type="entry name" value="Nucleotide cyclase"/>
    <property type="match status" value="1"/>
</dbReference>
<reference evidence="5" key="1">
    <citation type="submission" date="2023-08" db="EMBL/GenBank/DDBJ databases">
        <authorList>
            <person name="Chen Y."/>
            <person name="Shah S."/>
            <person name="Dougan E. K."/>
            <person name="Thang M."/>
            <person name="Chan C."/>
        </authorList>
    </citation>
    <scope>NUCLEOTIDE SEQUENCE</scope>
</reference>
<keyword evidence="6" id="KW-1185">Reference proteome</keyword>
<dbReference type="InterPro" id="IPR002048">
    <property type="entry name" value="EF_hand_dom"/>
</dbReference>
<feature type="domain" description="Guanylate cyclase" evidence="3">
    <location>
        <begin position="823"/>
        <end position="955"/>
    </location>
</feature>
<feature type="region of interest" description="Disordered" evidence="1">
    <location>
        <begin position="1"/>
        <end position="54"/>
    </location>
</feature>
<protein>
    <recommendedName>
        <fullName evidence="7">Guanylate cyclase domain-containing protein</fullName>
    </recommendedName>
</protein>
<dbReference type="GO" id="GO:0009190">
    <property type="term" value="P:cyclic nucleotide biosynthetic process"/>
    <property type="evidence" value="ECO:0007669"/>
    <property type="project" value="InterPro"/>
</dbReference>
<feature type="compositionally biased region" description="Low complexity" evidence="1">
    <location>
        <begin position="19"/>
        <end position="42"/>
    </location>
</feature>
<dbReference type="CDD" id="cd07302">
    <property type="entry name" value="CHD"/>
    <property type="match status" value="1"/>
</dbReference>
<dbReference type="GO" id="GO:0005509">
    <property type="term" value="F:calcium ion binding"/>
    <property type="evidence" value="ECO:0007669"/>
    <property type="project" value="InterPro"/>
</dbReference>
<name>A0AA36MTN4_9DINO</name>
<evidence type="ECO:0008006" key="7">
    <source>
        <dbReference type="Google" id="ProtNLM"/>
    </source>
</evidence>
<keyword evidence="2" id="KW-0812">Transmembrane</keyword>
<dbReference type="InterPro" id="IPR029787">
    <property type="entry name" value="Nucleotide_cyclase"/>
</dbReference>
<evidence type="ECO:0000313" key="6">
    <source>
        <dbReference type="Proteomes" id="UP001178507"/>
    </source>
</evidence>
<dbReference type="PROSITE" id="PS50222">
    <property type="entry name" value="EF_HAND_2"/>
    <property type="match status" value="1"/>
</dbReference>
<evidence type="ECO:0000256" key="2">
    <source>
        <dbReference type="SAM" id="Phobius"/>
    </source>
</evidence>
<dbReference type="Pfam" id="PF00211">
    <property type="entry name" value="Guanylate_cyc"/>
    <property type="match status" value="1"/>
</dbReference>
<evidence type="ECO:0000313" key="5">
    <source>
        <dbReference type="EMBL" id="CAJ1378587.1"/>
    </source>
</evidence>
<dbReference type="PANTHER" id="PTHR43081">
    <property type="entry name" value="ADENYLATE CYCLASE, TERMINAL-DIFFERENTIATION SPECIFIC-RELATED"/>
    <property type="match status" value="1"/>
</dbReference>
<feature type="transmembrane region" description="Helical" evidence="2">
    <location>
        <begin position="541"/>
        <end position="563"/>
    </location>
</feature>
<feature type="compositionally biased region" description="Basic and acidic residues" evidence="1">
    <location>
        <begin position="434"/>
        <end position="455"/>
    </location>
</feature>
<feature type="transmembrane region" description="Helical" evidence="2">
    <location>
        <begin position="167"/>
        <end position="186"/>
    </location>
</feature>
<sequence length="1101" mass="123197">MVLAVDVPDSPRSSTMEMPVSSPRSEASSVSRSEVSSYSDAYGMADGTPTGEKKMDMFESKRDLEGNKAMHGLETILKHQFGDVREGLKEGADERKEREEIENEEEASPTRTSDSFAEDFAASAQRIRTTQKLVSSGPFMGFFLLLTLYSFYAPDLDVMFGSKESEVVISITMTLTLALFLVELVLNSMAKPAYICRFSFWLDLAASLSLLPETIMWKQLLSSNFIASSDESLTRFLMLAARSSRASRLQRLTRLMRIAALLPRITGLLQRGNRQLEEDTQRLLNKKLHRIFAFLDTDYDGKISDRNMNAVLDRLDNATAARKSSMVSARGSVFQSISFFSSGKISFRSSTVLARPDSDSEEERDKPVHLKSLKAEVSDGMPMQSKQLRFSEELQEQLSGDFSPGVMVPMPPEAFSTPQPPPPQPPLPQPQNDFRVEAAHSDQGEMGEDLRRTESEVSVARESTMGREDSLPFHDRDNSHKSTKTSVFSCLSEVDQVTFEDFKEQILAEEPVGKELLGICRNQLLKSSYMHSERIKQMEDIGVKVALGVLGNILIVSIFSWSIENQNARQTLEMLDVMGSRYDVPGQSDLPDHMQESVLLWSTSLDVQSIRGSLIFLDIAQRTVCNELSEEKFGCAEPHTPWPWPSRGSLTAVEEAFQQSQHRQSDVVLLRVPDDSQREASSSLEDLNRSVTSLALLNMRYLQEQNALFSVIVTTTAIILILVGIYVFTRQVSTLSSGLLRPIRLLADDMQSVTQMQLAGLQSTKTEIMFDRNVAEIRLIESIFEKTKTAIRSWGKYVPWPVVQILLAAGVDSALKIGTVEVTMFFSDIASFTTIVEKLPPERSLVLLSRYFNDMSQVIDSQGGIVIEFIGDAILSVFGAPLRNPLHAEACVKATMKMLKSLDRINAWSKHRDLPQVNIRCGVHTGEVLVGNMGFHSRIKYGTTGENANIPSKLEELNKTYSTNNLISQDTFSSLVENTFVTRPIDLIYLRSYDMEPTVVYNILCPAESTKAERSEKMAKVYREAFLCYRSQGFKKAAELFQKYAKLSKTKASVQDAAALLMQKRCKFYQEHPPPRDWDGVWDQAGAFARVAAGDAPLPGF</sequence>
<dbReference type="PROSITE" id="PS50125">
    <property type="entry name" value="GUANYLATE_CYCLASE_2"/>
    <property type="match status" value="1"/>
</dbReference>
<keyword evidence="2" id="KW-1133">Transmembrane helix</keyword>
<dbReference type="InterPro" id="IPR001054">
    <property type="entry name" value="A/G_cyclase"/>
</dbReference>
<evidence type="ECO:0000256" key="1">
    <source>
        <dbReference type="SAM" id="MobiDB-lite"/>
    </source>
</evidence>
<feature type="transmembrane region" description="Helical" evidence="2">
    <location>
        <begin position="198"/>
        <end position="217"/>
    </location>
</feature>
<accession>A0AA36MTN4</accession>